<accession>A0ABY8QJ96</accession>
<dbReference type="PIRSF" id="PIRSF003078">
    <property type="entry name" value="GidB"/>
    <property type="match status" value="1"/>
</dbReference>
<evidence type="ECO:0000256" key="5">
    <source>
        <dbReference type="ARBA" id="ARBA00022691"/>
    </source>
</evidence>
<evidence type="ECO:0000256" key="1">
    <source>
        <dbReference type="ARBA" id="ARBA00022490"/>
    </source>
</evidence>
<feature type="binding site" evidence="6">
    <location>
        <begin position="125"/>
        <end position="126"/>
    </location>
    <ligand>
        <name>S-adenosyl-L-methionine</name>
        <dbReference type="ChEBI" id="CHEBI:59789"/>
    </ligand>
</feature>
<feature type="binding site" evidence="6">
    <location>
        <position position="139"/>
    </location>
    <ligand>
        <name>S-adenosyl-L-methionine</name>
        <dbReference type="ChEBI" id="CHEBI:59789"/>
    </ligand>
</feature>
<evidence type="ECO:0000256" key="6">
    <source>
        <dbReference type="HAMAP-Rule" id="MF_00074"/>
    </source>
</evidence>
<dbReference type="EC" id="2.1.1.170" evidence="6"/>
<keyword evidence="8" id="KW-1185">Reference proteome</keyword>
<name>A0ABY8QJ96_9RHOB</name>
<dbReference type="PANTHER" id="PTHR31760">
    <property type="entry name" value="S-ADENOSYL-L-METHIONINE-DEPENDENT METHYLTRANSFERASES SUPERFAMILY PROTEIN"/>
    <property type="match status" value="1"/>
</dbReference>
<dbReference type="Gene3D" id="3.40.50.150">
    <property type="entry name" value="Vaccinia Virus protein VP39"/>
    <property type="match status" value="1"/>
</dbReference>
<dbReference type="Proteomes" id="UP001241605">
    <property type="component" value="Chromosome"/>
</dbReference>
<dbReference type="NCBIfam" id="TIGR00138">
    <property type="entry name" value="rsmG_gidB"/>
    <property type="match status" value="1"/>
</dbReference>
<dbReference type="InterPro" id="IPR003682">
    <property type="entry name" value="rRNA_ssu_MeTfrase_G"/>
</dbReference>
<protein>
    <recommendedName>
        <fullName evidence="6">Ribosomal RNA small subunit methyltransferase G</fullName>
        <ecNumber evidence="6">2.1.1.170</ecNumber>
    </recommendedName>
    <alternativeName>
        <fullName evidence="6">16S rRNA 7-methylguanosine methyltransferase</fullName>
        <shortName evidence="6">16S rRNA m7G methyltransferase</shortName>
    </alternativeName>
</protein>
<dbReference type="EMBL" id="CP124616">
    <property type="protein sequence ID" value="WGW04585.1"/>
    <property type="molecule type" value="Genomic_DNA"/>
</dbReference>
<keyword evidence="1 6" id="KW-0963">Cytoplasm</keyword>
<comment type="caution">
    <text evidence="6">Lacks conserved residue(s) required for the propagation of feature annotation.</text>
</comment>
<dbReference type="RefSeq" id="WP_282301220.1">
    <property type="nucleotide sequence ID" value="NZ_CP124616.1"/>
</dbReference>
<evidence type="ECO:0000313" key="7">
    <source>
        <dbReference type="EMBL" id="WGW04585.1"/>
    </source>
</evidence>
<keyword evidence="2 6" id="KW-0698">rRNA processing</keyword>
<keyword evidence="4 6" id="KW-0808">Transferase</keyword>
<dbReference type="GO" id="GO:0032259">
    <property type="term" value="P:methylation"/>
    <property type="evidence" value="ECO:0007669"/>
    <property type="project" value="UniProtKB-KW"/>
</dbReference>
<comment type="function">
    <text evidence="6">Specifically methylates the N7 position of guanine in position 527 of 16S rRNA.</text>
</comment>
<keyword evidence="3 6" id="KW-0489">Methyltransferase</keyword>
<comment type="catalytic activity">
    <reaction evidence="6">
        <text>guanosine(527) in 16S rRNA + S-adenosyl-L-methionine = N(7)-methylguanosine(527) in 16S rRNA + S-adenosyl-L-homocysteine</text>
        <dbReference type="Rhea" id="RHEA:42732"/>
        <dbReference type="Rhea" id="RHEA-COMP:10209"/>
        <dbReference type="Rhea" id="RHEA-COMP:10210"/>
        <dbReference type="ChEBI" id="CHEBI:57856"/>
        <dbReference type="ChEBI" id="CHEBI:59789"/>
        <dbReference type="ChEBI" id="CHEBI:74269"/>
        <dbReference type="ChEBI" id="CHEBI:74480"/>
        <dbReference type="EC" id="2.1.1.170"/>
    </reaction>
</comment>
<dbReference type="Pfam" id="PF02527">
    <property type="entry name" value="GidB"/>
    <property type="match status" value="1"/>
</dbReference>
<evidence type="ECO:0000313" key="8">
    <source>
        <dbReference type="Proteomes" id="UP001241605"/>
    </source>
</evidence>
<dbReference type="GO" id="GO:0008168">
    <property type="term" value="F:methyltransferase activity"/>
    <property type="evidence" value="ECO:0007669"/>
    <property type="project" value="UniProtKB-KW"/>
</dbReference>
<feature type="binding site" evidence="6">
    <location>
        <position position="71"/>
    </location>
    <ligand>
        <name>S-adenosyl-L-methionine</name>
        <dbReference type="ChEBI" id="CHEBI:59789"/>
    </ligand>
</feature>
<keyword evidence="5 6" id="KW-0949">S-adenosyl-L-methionine</keyword>
<reference evidence="7 8" key="1">
    <citation type="submission" date="2023-05" db="EMBL/GenBank/DDBJ databases">
        <title>YMD87, complete Genome.</title>
        <authorList>
            <person name="Zhang J."/>
            <person name="Xu X."/>
        </authorList>
    </citation>
    <scope>NUCLEOTIDE SEQUENCE [LARGE SCALE GENOMIC DNA]</scope>
    <source>
        <strain evidence="7 8">YMD87</strain>
    </source>
</reference>
<dbReference type="PANTHER" id="PTHR31760:SF0">
    <property type="entry name" value="S-ADENOSYL-L-METHIONINE-DEPENDENT METHYLTRANSFERASES SUPERFAMILY PROTEIN"/>
    <property type="match status" value="1"/>
</dbReference>
<organism evidence="7 8">
    <name type="scientific">Tropicibacter oceani</name>
    <dbReference type="NCBI Taxonomy" id="3058420"/>
    <lineage>
        <taxon>Bacteria</taxon>
        <taxon>Pseudomonadati</taxon>
        <taxon>Pseudomonadota</taxon>
        <taxon>Alphaproteobacteria</taxon>
        <taxon>Rhodobacterales</taxon>
        <taxon>Roseobacteraceae</taxon>
        <taxon>Tropicibacter</taxon>
    </lineage>
</organism>
<gene>
    <name evidence="6 7" type="primary">rsmG</name>
    <name evidence="7" type="ORF">QF118_03260</name>
</gene>
<evidence type="ECO:0000256" key="3">
    <source>
        <dbReference type="ARBA" id="ARBA00022603"/>
    </source>
</evidence>
<dbReference type="HAMAP" id="MF_00074">
    <property type="entry name" value="16SrRNA_methyltr_G"/>
    <property type="match status" value="1"/>
</dbReference>
<evidence type="ECO:0000256" key="2">
    <source>
        <dbReference type="ARBA" id="ARBA00022552"/>
    </source>
</evidence>
<comment type="similarity">
    <text evidence="6">Belongs to the methyltransferase superfamily. RNA methyltransferase RsmG family.</text>
</comment>
<sequence>MSDLSKAIGADVSRETKDRLNTYLELLRTWNPKINLVSPSTLDAAWERHILDSAQIFGHAPKSVETWVDLGSGGGFPGLVIAILAAEKAPDMAITLIESDARKSTFLRTVIRETGTAAKVLTQRIEVAPPQNAQVVSARALAPLPLLLDYVRRHIAPDGTALLQKGASWKNEMSRAQESWKFRATPHKSITDPNSVILEIGEIAHV</sequence>
<evidence type="ECO:0000256" key="4">
    <source>
        <dbReference type="ARBA" id="ARBA00022679"/>
    </source>
</evidence>
<comment type="subcellular location">
    <subcellularLocation>
        <location evidence="6">Cytoplasm</location>
    </subcellularLocation>
</comment>
<dbReference type="InterPro" id="IPR029063">
    <property type="entry name" value="SAM-dependent_MTases_sf"/>
</dbReference>
<proteinExistence type="inferred from homology"/>
<dbReference type="SUPFAM" id="SSF53335">
    <property type="entry name" value="S-adenosyl-L-methionine-dependent methyltransferases"/>
    <property type="match status" value="1"/>
</dbReference>
<feature type="binding site" evidence="6">
    <location>
        <position position="76"/>
    </location>
    <ligand>
        <name>S-adenosyl-L-methionine</name>
        <dbReference type="ChEBI" id="CHEBI:59789"/>
    </ligand>
</feature>